<proteinExistence type="predicted"/>
<keyword evidence="3" id="KW-1185">Reference proteome</keyword>
<reference evidence="2 3" key="1">
    <citation type="submission" date="2021-01" db="EMBL/GenBank/DDBJ databases">
        <title>Whole genome shotgun sequence of Actinoplanes lobatus NBRC 12513.</title>
        <authorList>
            <person name="Komaki H."/>
            <person name="Tamura T."/>
        </authorList>
    </citation>
    <scope>NUCLEOTIDE SEQUENCE [LARGE SCALE GENOMIC DNA]</scope>
    <source>
        <strain evidence="2 3">NBRC 12513</strain>
    </source>
</reference>
<keyword evidence="1" id="KW-0812">Transmembrane</keyword>
<gene>
    <name evidence="2" type="ORF">Alo02nite_33670</name>
</gene>
<evidence type="ECO:0000313" key="3">
    <source>
        <dbReference type="Proteomes" id="UP000631312"/>
    </source>
</evidence>
<feature type="transmembrane region" description="Helical" evidence="1">
    <location>
        <begin position="92"/>
        <end position="116"/>
    </location>
</feature>
<evidence type="ECO:0000313" key="2">
    <source>
        <dbReference type="EMBL" id="GIE40469.1"/>
    </source>
</evidence>
<feature type="transmembrane region" description="Helical" evidence="1">
    <location>
        <begin position="20"/>
        <end position="39"/>
    </location>
</feature>
<protein>
    <submittedName>
        <fullName evidence="2">Uncharacterized protein</fullName>
    </submittedName>
</protein>
<feature type="transmembrane region" description="Helical" evidence="1">
    <location>
        <begin position="45"/>
        <end position="68"/>
    </location>
</feature>
<dbReference type="Proteomes" id="UP000631312">
    <property type="component" value="Unassembled WGS sequence"/>
</dbReference>
<keyword evidence="1" id="KW-1133">Transmembrane helix</keyword>
<keyword evidence="1" id="KW-0472">Membrane</keyword>
<sequence>MTEDSPWEGMGPGTGFKVSLVSMILLTGVSAATAVGSAVDGDPLGAVGFGAAAVFLGQLSGLCAHLWWRPRRAVAPRLVHNGLTFRYSGWSYYWMGGFAVLMALALLLGGLAFLAAGGTTGLVVALVAFSGAFLFGWVVVRLLYGGRGRLRLTPAGLEHHGPGFTHRLAWEHVVDVRHAAERGSPLIIVHPMVTGAVDVTFTWPTRLGGRGGFMLPSMVIRGGWLADDPVVVLRTLQHYHGHPEHRGELASGAALQRVGQRRFGLRSPR</sequence>
<dbReference type="EMBL" id="BOMP01000047">
    <property type="protein sequence ID" value="GIE40469.1"/>
    <property type="molecule type" value="Genomic_DNA"/>
</dbReference>
<feature type="transmembrane region" description="Helical" evidence="1">
    <location>
        <begin position="122"/>
        <end position="144"/>
    </location>
</feature>
<evidence type="ECO:0000256" key="1">
    <source>
        <dbReference type="SAM" id="Phobius"/>
    </source>
</evidence>
<organism evidence="2 3">
    <name type="scientific">Actinoplanes lobatus</name>
    <dbReference type="NCBI Taxonomy" id="113568"/>
    <lineage>
        <taxon>Bacteria</taxon>
        <taxon>Bacillati</taxon>
        <taxon>Actinomycetota</taxon>
        <taxon>Actinomycetes</taxon>
        <taxon>Micromonosporales</taxon>
        <taxon>Micromonosporaceae</taxon>
        <taxon>Actinoplanes</taxon>
    </lineage>
</organism>
<name>A0ABQ4AIZ5_9ACTN</name>
<comment type="caution">
    <text evidence="2">The sequence shown here is derived from an EMBL/GenBank/DDBJ whole genome shotgun (WGS) entry which is preliminary data.</text>
</comment>
<accession>A0ABQ4AIZ5</accession>